<accession>W9SHJ1</accession>
<dbReference type="EMBL" id="KE346199">
    <property type="protein sequence ID" value="EXC30155.1"/>
    <property type="molecule type" value="Genomic_DNA"/>
</dbReference>
<evidence type="ECO:0000313" key="1">
    <source>
        <dbReference type="EMBL" id="EXC30155.1"/>
    </source>
</evidence>
<sequence>MELGDLDSEGDACDFSIIGVTSSADMDLVWRSPFRLDRMMLASSDLVLRSSSFRSDRTSLRF</sequence>
<organism evidence="1 2">
    <name type="scientific">Morus notabilis</name>
    <dbReference type="NCBI Taxonomy" id="981085"/>
    <lineage>
        <taxon>Eukaryota</taxon>
        <taxon>Viridiplantae</taxon>
        <taxon>Streptophyta</taxon>
        <taxon>Embryophyta</taxon>
        <taxon>Tracheophyta</taxon>
        <taxon>Spermatophyta</taxon>
        <taxon>Magnoliopsida</taxon>
        <taxon>eudicotyledons</taxon>
        <taxon>Gunneridae</taxon>
        <taxon>Pentapetalae</taxon>
        <taxon>rosids</taxon>
        <taxon>fabids</taxon>
        <taxon>Rosales</taxon>
        <taxon>Moraceae</taxon>
        <taxon>Moreae</taxon>
        <taxon>Morus</taxon>
    </lineage>
</organism>
<proteinExistence type="predicted"/>
<dbReference type="AlphaFoldDB" id="W9SHJ1"/>
<name>W9SHJ1_9ROSA</name>
<protein>
    <submittedName>
        <fullName evidence="1">Uncharacterized protein</fullName>
    </submittedName>
</protein>
<reference evidence="2" key="1">
    <citation type="submission" date="2013-01" db="EMBL/GenBank/DDBJ databases">
        <title>Draft Genome Sequence of a Mulberry Tree, Morus notabilis C.K. Schneid.</title>
        <authorList>
            <person name="He N."/>
            <person name="Zhao S."/>
        </authorList>
    </citation>
    <scope>NUCLEOTIDE SEQUENCE</scope>
</reference>
<dbReference type="Proteomes" id="UP000030645">
    <property type="component" value="Unassembled WGS sequence"/>
</dbReference>
<keyword evidence="2" id="KW-1185">Reference proteome</keyword>
<gene>
    <name evidence="1" type="ORF">L484_008485</name>
</gene>
<evidence type="ECO:0000313" key="2">
    <source>
        <dbReference type="Proteomes" id="UP000030645"/>
    </source>
</evidence>